<dbReference type="EMBL" id="JAACXV010014584">
    <property type="protein sequence ID" value="KAF7265660.1"/>
    <property type="molecule type" value="Genomic_DNA"/>
</dbReference>
<dbReference type="AlphaFoldDB" id="A0A834HVL0"/>
<evidence type="ECO:0000313" key="7">
    <source>
        <dbReference type="EMBL" id="KAF7265660.1"/>
    </source>
</evidence>
<accession>A0A834HVL0</accession>
<evidence type="ECO:0000313" key="8">
    <source>
        <dbReference type="Proteomes" id="UP000625711"/>
    </source>
</evidence>
<dbReference type="Gene3D" id="3.40.50.300">
    <property type="entry name" value="P-loop containing nucleotide triphosphate hydrolases"/>
    <property type="match status" value="1"/>
</dbReference>
<organism evidence="7 8">
    <name type="scientific">Rhynchophorus ferrugineus</name>
    <name type="common">Red palm weevil</name>
    <name type="synonym">Curculio ferrugineus</name>
    <dbReference type="NCBI Taxonomy" id="354439"/>
    <lineage>
        <taxon>Eukaryota</taxon>
        <taxon>Metazoa</taxon>
        <taxon>Ecdysozoa</taxon>
        <taxon>Arthropoda</taxon>
        <taxon>Hexapoda</taxon>
        <taxon>Insecta</taxon>
        <taxon>Pterygota</taxon>
        <taxon>Neoptera</taxon>
        <taxon>Endopterygota</taxon>
        <taxon>Coleoptera</taxon>
        <taxon>Polyphaga</taxon>
        <taxon>Cucujiformia</taxon>
        <taxon>Curculionidae</taxon>
        <taxon>Dryophthorinae</taxon>
        <taxon>Rhynchophorus</taxon>
    </lineage>
</organism>
<dbReference type="GO" id="GO:0000028">
    <property type="term" value="P:ribosomal small subunit assembly"/>
    <property type="evidence" value="ECO:0007669"/>
    <property type="project" value="TreeGrafter"/>
</dbReference>
<keyword evidence="8" id="KW-1185">Reference proteome</keyword>
<dbReference type="Pfam" id="PF01926">
    <property type="entry name" value="MMR_HSR1"/>
    <property type="match status" value="1"/>
</dbReference>
<evidence type="ECO:0000256" key="1">
    <source>
        <dbReference type="ARBA" id="ARBA00007921"/>
    </source>
</evidence>
<keyword evidence="3" id="KW-0547">Nucleotide-binding</keyword>
<dbReference type="FunFam" id="3.40.50.300:FF:002220">
    <property type="entry name" value="GTPase Era, mitochondrial"/>
    <property type="match status" value="1"/>
</dbReference>
<dbReference type="InterPro" id="IPR015946">
    <property type="entry name" value="KH_dom-like_a/b"/>
</dbReference>
<dbReference type="Proteomes" id="UP000625711">
    <property type="component" value="Unassembled WGS sequence"/>
</dbReference>
<feature type="domain" description="G" evidence="6">
    <location>
        <begin position="45"/>
        <end position="167"/>
    </location>
</feature>
<comment type="similarity">
    <text evidence="1">Belongs to the TRAFAC class TrmE-Era-EngA-EngB-Septin-like GTPase superfamily. Era GTPase family.</text>
</comment>
<evidence type="ECO:0000256" key="2">
    <source>
        <dbReference type="ARBA" id="ARBA00019149"/>
    </source>
</evidence>
<evidence type="ECO:0000256" key="4">
    <source>
        <dbReference type="ARBA" id="ARBA00023134"/>
    </source>
</evidence>
<dbReference type="Gene3D" id="3.30.300.20">
    <property type="match status" value="1"/>
</dbReference>
<name>A0A834HVL0_RHYFE</name>
<comment type="caution">
    <text evidence="7">The sequence shown here is derived from an EMBL/GenBank/DDBJ whole genome shotgun (WGS) entry which is preliminary data.</text>
</comment>
<dbReference type="PANTHER" id="PTHR42698:SF1">
    <property type="entry name" value="GTPASE ERA, MITOCHONDRIAL"/>
    <property type="match status" value="1"/>
</dbReference>
<evidence type="ECO:0000256" key="5">
    <source>
        <dbReference type="ARBA" id="ARBA00030975"/>
    </source>
</evidence>
<evidence type="ECO:0000256" key="3">
    <source>
        <dbReference type="ARBA" id="ARBA00022741"/>
    </source>
</evidence>
<dbReference type="SUPFAM" id="SSF52540">
    <property type="entry name" value="P-loop containing nucleoside triphosphate hydrolases"/>
    <property type="match status" value="1"/>
</dbReference>
<dbReference type="InterPro" id="IPR005225">
    <property type="entry name" value="Small_GTP-bd"/>
</dbReference>
<dbReference type="CDD" id="cd04163">
    <property type="entry name" value="Era"/>
    <property type="match status" value="1"/>
</dbReference>
<dbReference type="GO" id="GO:0005525">
    <property type="term" value="F:GTP binding"/>
    <property type="evidence" value="ECO:0007669"/>
    <property type="project" value="UniProtKB-KW"/>
</dbReference>
<dbReference type="InterPro" id="IPR027417">
    <property type="entry name" value="P-loop_NTPase"/>
</dbReference>
<dbReference type="NCBIfam" id="TIGR00231">
    <property type="entry name" value="small_GTP"/>
    <property type="match status" value="1"/>
</dbReference>
<proteinExistence type="inferred from homology"/>
<dbReference type="GO" id="GO:0043024">
    <property type="term" value="F:ribosomal small subunit binding"/>
    <property type="evidence" value="ECO:0007669"/>
    <property type="project" value="TreeGrafter"/>
</dbReference>
<keyword evidence="4" id="KW-0342">GTP-binding</keyword>
<dbReference type="OrthoDB" id="8954335at2759"/>
<gene>
    <name evidence="7" type="ORF">GWI33_020744</name>
</gene>
<reference evidence="7" key="1">
    <citation type="submission" date="2020-08" db="EMBL/GenBank/DDBJ databases">
        <title>Genome sequencing and assembly of the red palm weevil Rhynchophorus ferrugineus.</title>
        <authorList>
            <person name="Dias G.B."/>
            <person name="Bergman C.M."/>
            <person name="Manee M."/>
        </authorList>
    </citation>
    <scope>NUCLEOTIDE SEQUENCE</scope>
    <source>
        <strain evidence="7">AA-2017</strain>
        <tissue evidence="7">Whole larva</tissue>
    </source>
</reference>
<dbReference type="InterPro" id="IPR030388">
    <property type="entry name" value="G_ERA_dom"/>
</dbReference>
<protein>
    <recommendedName>
        <fullName evidence="2">GTPase Era, mitochondrial</fullName>
    </recommendedName>
    <alternativeName>
        <fullName evidence="5">ERA-like protein 1</fullName>
    </alternativeName>
</protein>
<dbReference type="GO" id="GO:0005759">
    <property type="term" value="C:mitochondrial matrix"/>
    <property type="evidence" value="ECO:0007669"/>
    <property type="project" value="TreeGrafter"/>
</dbReference>
<dbReference type="InterPro" id="IPR006073">
    <property type="entry name" value="GTP-bd"/>
</dbReference>
<dbReference type="PANTHER" id="PTHR42698">
    <property type="entry name" value="GTPASE ERA"/>
    <property type="match status" value="1"/>
</dbReference>
<dbReference type="PRINTS" id="PR00326">
    <property type="entry name" value="GTP1OBG"/>
</dbReference>
<evidence type="ECO:0000259" key="6">
    <source>
        <dbReference type="Pfam" id="PF01926"/>
    </source>
</evidence>
<dbReference type="GO" id="GO:0019843">
    <property type="term" value="F:rRNA binding"/>
    <property type="evidence" value="ECO:0007669"/>
    <property type="project" value="TreeGrafter"/>
</dbReference>
<sequence length="351" mass="40118">MVLTTLKVFKSYNIFTVLRHYSLESAANKTVIPVSDENLMQKLLRVGIIGMPNAGKSTFINNLMERMVCPASSKIHTTRSNSMAIFTEGDTQIVFVDTPGVVNEKEYAKFHLNRAFKRDAKRALKNADIIGVIHDVSNIHTKEKLDIKILNLLQYHKDKPSFLIFNKVDLLRSKRKLLDLTRVITENSIDGKPISGSQPRTHKVENEYKGWPYFQEVFMVSSLMGDGLIDVKKYLLKQGKSEKWMFPEEIWTDQSAEDMILKTVQAKLLDFLPQEIPYNLKSDIEYFNVNSEGILSTVVIVNCPSIRVARLIAGACDGRLRQIIQSVQQDLQSAFNNFVRLKIVLYPPYKE</sequence>
<dbReference type="InterPro" id="IPR005662">
    <property type="entry name" value="GTPase_Era-like"/>
</dbReference>